<dbReference type="OMA" id="QTYPPRL"/>
<feature type="compositionally biased region" description="Pro residues" evidence="1">
    <location>
        <begin position="436"/>
        <end position="450"/>
    </location>
</feature>
<feature type="region of interest" description="Disordered" evidence="1">
    <location>
        <begin position="420"/>
        <end position="545"/>
    </location>
</feature>
<evidence type="ECO:0000256" key="1">
    <source>
        <dbReference type="SAM" id="MobiDB-lite"/>
    </source>
</evidence>
<feature type="compositionally biased region" description="Polar residues" evidence="1">
    <location>
        <begin position="273"/>
        <end position="292"/>
    </location>
</feature>
<evidence type="ECO:0000313" key="3">
    <source>
        <dbReference type="Proteomes" id="UP000017246"/>
    </source>
</evidence>
<accession>A0A068Y8R7</accession>
<sequence>MVSRHRNSDVPPPLPPKLAKPRRGNLPNNSSPSPNFSFKNSLNVRASLRRPSVQSLRSKNQHYRSENLPEMTTSDLREKPRNELVLMLLQLNHEKANLQRWKNYFNEQITRLIPSAEKDPKAQKKVDSLRLELKDVEEQLKSCTPIITFLNNKIRLNDVYAADGLDYEKSNTSLSRRKSIEFLHREEEREVAQALQAEVCKDTKALSQTYGIVTSADMLENRHQPVTELDHTQRLLDYPEDADLRERRLQLEAQVKQLDELWREACNYTPPQAANTSKIMSSTSRRQKSTVSKRVANYRQDASDTIRPQSACELGDLAYLPRRRRSSLHGLNPTSSCSVDVERKRRSQSQVALSRIGASGLLDHLSHRSFSSAALDQPSDNRKQRLASKNSTASSGKDTVLRASNFLMQPTLVAQSRWKLSPEAEADSTSSSLLSSPPPPLPPPPPPIPAKPTNRKSIDASRTTSQMSRWRSFGDNLINVDPELKPLTGGRKVSEPKVTNKFARKGKRPRSGQFISHPTGLEADSTPMTSEDPYEETPFVDSQYLTPRSLTSYEAQSSRTSTAVNGGDLEEQPLPPSAISAAVDYTPDTTEGTITQTYPPRLTERPVHLQSLPLPRPVYPSVEHQSGNQKMPLTLPTSVFSAFRVPEKSTRMRRTPSTAV</sequence>
<reference evidence="2" key="2">
    <citation type="submission" date="2015-11" db="EMBL/GenBank/DDBJ databases">
        <authorList>
            <person name="Zhang Y."/>
            <person name="Guo Z."/>
        </authorList>
    </citation>
    <scope>NUCLEOTIDE SEQUENCE</scope>
</reference>
<feature type="region of interest" description="Disordered" evidence="1">
    <location>
        <begin position="372"/>
        <end position="397"/>
    </location>
</feature>
<feature type="region of interest" description="Disordered" evidence="1">
    <location>
        <begin position="1"/>
        <end position="76"/>
    </location>
</feature>
<dbReference type="Proteomes" id="UP000017246">
    <property type="component" value="Unassembled WGS sequence"/>
</dbReference>
<protein>
    <submittedName>
        <fullName evidence="2">Uncharacterized protein</fullName>
    </submittedName>
</protein>
<dbReference type="EMBL" id="LN902842">
    <property type="protein sequence ID" value="CDS39651.1"/>
    <property type="molecule type" value="Genomic_DNA"/>
</dbReference>
<dbReference type="OrthoDB" id="43122at2759"/>
<name>A0A068Y8R7_ECHMU</name>
<reference evidence="2" key="1">
    <citation type="journal article" date="2013" name="Nature">
        <title>The genomes of four tapeworm species reveal adaptations to parasitism.</title>
        <authorList>
            <person name="Tsai I.J."/>
            <person name="Zarowiecki M."/>
            <person name="Holroyd N."/>
            <person name="Garciarrubio A."/>
            <person name="Sanchez-Flores A."/>
            <person name="Brooks K.L."/>
            <person name="Tracey A."/>
            <person name="Bobes R.J."/>
            <person name="Fragoso G."/>
            <person name="Sciutto E."/>
            <person name="Aslett M."/>
            <person name="Beasley H."/>
            <person name="Bennett H.M."/>
            <person name="Cai J."/>
            <person name="Camicia F."/>
            <person name="Clark R."/>
            <person name="Cucher M."/>
            <person name="De Silva N."/>
            <person name="Day T.A."/>
            <person name="Deplazes P."/>
            <person name="Estrada K."/>
            <person name="Fernandez C."/>
            <person name="Holland P.W."/>
            <person name="Hou J."/>
            <person name="Hu S."/>
            <person name="Huckvale T."/>
            <person name="Hung S.S."/>
            <person name="Kamenetzky L."/>
            <person name="Keane J.A."/>
            <person name="Kiss F."/>
            <person name="Koziol U."/>
            <person name="Lambert O."/>
            <person name="Liu K."/>
            <person name="Luo X."/>
            <person name="Luo Y."/>
            <person name="Macchiaroli N."/>
            <person name="Nichol S."/>
            <person name="Paps J."/>
            <person name="Parkinson J."/>
            <person name="Pouchkina-Stantcheva N."/>
            <person name="Riddiford N."/>
            <person name="Rosenzvit M."/>
            <person name="Salinas G."/>
            <person name="Wasmuth J.D."/>
            <person name="Zamanian M."/>
            <person name="Zheng Y."/>
            <person name="Cai X."/>
            <person name="Soberon X."/>
            <person name="Olson P.D."/>
            <person name="Laclette J.P."/>
            <person name="Brehm K."/>
            <person name="Berriman M."/>
            <person name="Garciarrubio A."/>
            <person name="Bobes R.J."/>
            <person name="Fragoso G."/>
            <person name="Sanchez-Flores A."/>
            <person name="Estrada K."/>
            <person name="Cevallos M.A."/>
            <person name="Morett E."/>
            <person name="Gonzalez V."/>
            <person name="Portillo T."/>
            <person name="Ochoa-Leyva A."/>
            <person name="Jose M.V."/>
            <person name="Sciutto E."/>
            <person name="Landa A."/>
            <person name="Jimenez L."/>
            <person name="Valdes V."/>
            <person name="Carrero J.C."/>
            <person name="Larralde C."/>
            <person name="Morales-Montor J."/>
            <person name="Limon-Lason J."/>
            <person name="Soberon X."/>
            <person name="Laclette J.P."/>
        </authorList>
    </citation>
    <scope>NUCLEOTIDE SEQUENCE [LARGE SCALE GENOMIC DNA]</scope>
</reference>
<feature type="compositionally biased region" description="Low complexity" evidence="1">
    <location>
        <begin position="25"/>
        <end position="43"/>
    </location>
</feature>
<keyword evidence="3" id="KW-1185">Reference proteome</keyword>
<proteinExistence type="predicted"/>
<feature type="compositionally biased region" description="Polar residues" evidence="1">
    <location>
        <begin position="460"/>
        <end position="469"/>
    </location>
</feature>
<organism evidence="2 3">
    <name type="scientific">Echinococcus multilocularis</name>
    <name type="common">Fox tapeworm</name>
    <dbReference type="NCBI Taxonomy" id="6211"/>
    <lineage>
        <taxon>Eukaryota</taxon>
        <taxon>Metazoa</taxon>
        <taxon>Spiralia</taxon>
        <taxon>Lophotrochozoa</taxon>
        <taxon>Platyhelminthes</taxon>
        <taxon>Cestoda</taxon>
        <taxon>Eucestoda</taxon>
        <taxon>Cyclophyllidea</taxon>
        <taxon>Taeniidae</taxon>
        <taxon>Echinococcus</taxon>
    </lineage>
</organism>
<evidence type="ECO:0000313" key="2">
    <source>
        <dbReference type="EMBL" id="CDS39651.1"/>
    </source>
</evidence>
<gene>
    <name evidence="2" type="ORF">EmuJ_000719400</name>
</gene>
<feature type="compositionally biased region" description="Polar residues" evidence="1">
    <location>
        <begin position="387"/>
        <end position="397"/>
    </location>
</feature>
<feature type="region of interest" description="Disordered" evidence="1">
    <location>
        <begin position="273"/>
        <end position="304"/>
    </location>
</feature>
<dbReference type="AlphaFoldDB" id="A0A068Y8R7"/>